<dbReference type="EMBL" id="JAUJYN010000002">
    <property type="protein sequence ID" value="KAK1278768.1"/>
    <property type="molecule type" value="Genomic_DNA"/>
</dbReference>
<gene>
    <name evidence="4" type="ORF">QJS04_geneDACA007252</name>
</gene>
<dbReference type="Pfam" id="PF01535">
    <property type="entry name" value="PPR"/>
    <property type="match status" value="4"/>
</dbReference>
<dbReference type="FunFam" id="1.25.40.10:FF:000184">
    <property type="entry name" value="Pentatricopeptide repeat-containing protein, chloroplastic"/>
    <property type="match status" value="1"/>
</dbReference>
<keyword evidence="1" id="KW-0677">Repeat</keyword>
<dbReference type="InterPro" id="IPR011990">
    <property type="entry name" value="TPR-like_helical_dom_sf"/>
</dbReference>
<evidence type="ECO:0000313" key="4">
    <source>
        <dbReference type="EMBL" id="KAK1278768.1"/>
    </source>
</evidence>
<dbReference type="NCBIfam" id="TIGR00756">
    <property type="entry name" value="PPR"/>
    <property type="match status" value="3"/>
</dbReference>
<reference evidence="4" key="2">
    <citation type="submission" date="2023-06" db="EMBL/GenBank/DDBJ databases">
        <authorList>
            <person name="Ma L."/>
            <person name="Liu K.-W."/>
            <person name="Li Z."/>
            <person name="Hsiao Y.-Y."/>
            <person name="Qi Y."/>
            <person name="Fu T."/>
            <person name="Tang G."/>
            <person name="Zhang D."/>
            <person name="Sun W.-H."/>
            <person name="Liu D.-K."/>
            <person name="Li Y."/>
            <person name="Chen G.-Z."/>
            <person name="Liu X.-D."/>
            <person name="Liao X.-Y."/>
            <person name="Jiang Y.-T."/>
            <person name="Yu X."/>
            <person name="Hao Y."/>
            <person name="Huang J."/>
            <person name="Zhao X.-W."/>
            <person name="Ke S."/>
            <person name="Chen Y.-Y."/>
            <person name="Wu W.-L."/>
            <person name="Hsu J.-L."/>
            <person name="Lin Y.-F."/>
            <person name="Huang M.-D."/>
            <person name="Li C.-Y."/>
            <person name="Huang L."/>
            <person name="Wang Z.-W."/>
            <person name="Zhao X."/>
            <person name="Zhong W.-Y."/>
            <person name="Peng D.-H."/>
            <person name="Ahmad S."/>
            <person name="Lan S."/>
            <person name="Zhang J.-S."/>
            <person name="Tsai W.-C."/>
            <person name="Van De Peer Y."/>
            <person name="Liu Z.-J."/>
        </authorList>
    </citation>
    <scope>NUCLEOTIDE SEQUENCE</scope>
    <source>
        <strain evidence="4">SCP</strain>
        <tissue evidence="4">Leaves</tissue>
    </source>
</reference>
<dbReference type="PROSITE" id="PS51375">
    <property type="entry name" value="PPR"/>
    <property type="match status" value="1"/>
</dbReference>
<dbReference type="Pfam" id="PF20431">
    <property type="entry name" value="E_motif"/>
    <property type="match status" value="1"/>
</dbReference>
<keyword evidence="5" id="KW-1185">Reference proteome</keyword>
<accession>A0AAV9BRV9</accession>
<dbReference type="Pfam" id="PF13041">
    <property type="entry name" value="PPR_2"/>
    <property type="match status" value="1"/>
</dbReference>
<protein>
    <submittedName>
        <fullName evidence="4">Pentatricopeptide repeat-containing protein</fullName>
    </submittedName>
</protein>
<dbReference type="InterPro" id="IPR046848">
    <property type="entry name" value="E_motif"/>
</dbReference>
<dbReference type="PANTHER" id="PTHR47926">
    <property type="entry name" value="PENTATRICOPEPTIDE REPEAT-CONTAINING PROTEIN"/>
    <property type="match status" value="1"/>
</dbReference>
<dbReference type="GO" id="GO:0009451">
    <property type="term" value="P:RNA modification"/>
    <property type="evidence" value="ECO:0007669"/>
    <property type="project" value="InterPro"/>
</dbReference>
<dbReference type="AlphaFoldDB" id="A0AAV9BRV9"/>
<reference evidence="4" key="1">
    <citation type="journal article" date="2023" name="Nat. Commun.">
        <title>Diploid and tetraploid genomes of Acorus and the evolution of monocots.</title>
        <authorList>
            <person name="Ma L."/>
            <person name="Liu K.W."/>
            <person name="Li Z."/>
            <person name="Hsiao Y.Y."/>
            <person name="Qi Y."/>
            <person name="Fu T."/>
            <person name="Tang G.D."/>
            <person name="Zhang D."/>
            <person name="Sun W.H."/>
            <person name="Liu D.K."/>
            <person name="Li Y."/>
            <person name="Chen G.Z."/>
            <person name="Liu X.D."/>
            <person name="Liao X.Y."/>
            <person name="Jiang Y.T."/>
            <person name="Yu X."/>
            <person name="Hao Y."/>
            <person name="Huang J."/>
            <person name="Zhao X.W."/>
            <person name="Ke S."/>
            <person name="Chen Y.Y."/>
            <person name="Wu W.L."/>
            <person name="Hsu J.L."/>
            <person name="Lin Y.F."/>
            <person name="Huang M.D."/>
            <person name="Li C.Y."/>
            <person name="Huang L."/>
            <person name="Wang Z.W."/>
            <person name="Zhao X."/>
            <person name="Zhong W.Y."/>
            <person name="Peng D.H."/>
            <person name="Ahmad S."/>
            <person name="Lan S."/>
            <person name="Zhang J.S."/>
            <person name="Tsai W.C."/>
            <person name="Van de Peer Y."/>
            <person name="Liu Z.J."/>
        </authorList>
    </citation>
    <scope>NUCLEOTIDE SEQUENCE</scope>
    <source>
        <strain evidence="4">SCP</strain>
    </source>
</reference>
<evidence type="ECO:0000313" key="5">
    <source>
        <dbReference type="Proteomes" id="UP001179952"/>
    </source>
</evidence>
<organism evidence="4 5">
    <name type="scientific">Acorus gramineus</name>
    <name type="common">Dwarf sweet flag</name>
    <dbReference type="NCBI Taxonomy" id="55184"/>
    <lineage>
        <taxon>Eukaryota</taxon>
        <taxon>Viridiplantae</taxon>
        <taxon>Streptophyta</taxon>
        <taxon>Embryophyta</taxon>
        <taxon>Tracheophyta</taxon>
        <taxon>Spermatophyta</taxon>
        <taxon>Magnoliopsida</taxon>
        <taxon>Liliopsida</taxon>
        <taxon>Acoraceae</taxon>
        <taxon>Acorus</taxon>
    </lineage>
</organism>
<dbReference type="Gene3D" id="1.25.40.10">
    <property type="entry name" value="Tetratricopeptide repeat domain"/>
    <property type="match status" value="3"/>
</dbReference>
<feature type="compositionally biased region" description="Low complexity" evidence="3">
    <location>
        <begin position="8"/>
        <end position="24"/>
    </location>
</feature>
<dbReference type="InterPro" id="IPR046960">
    <property type="entry name" value="PPR_At4g14850-like_plant"/>
</dbReference>
<evidence type="ECO:0000256" key="2">
    <source>
        <dbReference type="PROSITE-ProRule" id="PRU00708"/>
    </source>
</evidence>
<evidence type="ECO:0000256" key="3">
    <source>
        <dbReference type="SAM" id="MobiDB-lite"/>
    </source>
</evidence>
<dbReference type="InterPro" id="IPR002885">
    <property type="entry name" value="PPR_rpt"/>
</dbReference>
<evidence type="ECO:0000256" key="1">
    <source>
        <dbReference type="ARBA" id="ARBA00022737"/>
    </source>
</evidence>
<dbReference type="Proteomes" id="UP001179952">
    <property type="component" value="Unassembled WGS sequence"/>
</dbReference>
<sequence length="504" mass="54988">MAATVRSTTTTTLTKVLNPNHPTLHLTHPTPEPFTWNTLIIHRPTSPSPHSPLSIYLRMRRHRVPPDSYTFPSLLRSSSPSTLPTLHAHLIHIAFASHPFVQTSLITSYSHHSNLACARRVFDDIPNPDLPTWNSIVSACLKAGSLAVARRLFLAMPERNVVSWTSMIEGHVKCGDCGGAMSLFKRMLDAADVGMNAYTMSSVLSACARLGAIEQGRRVHGYICASGLRVDAVLGTSLVDMYAKCGCIESARRVFDGMGDGDRDVMAWTAMIVGLAMHGRVGECLGCFAGLRRRMRPNAVTFLGVLCACAHAGLVDEGREYFEAMRGEFAIAPEIQHYGCMVDLYSRAGRTEEAIGLVNSMGMEPDAHVWGAILSGSGARVDARTCEAAITRLVEVEPAKSAAGHVLLSNVYAKMGRWEGVRSVRGLMEDNQMKKTPGCSVVEVGGVHHEFYVGDESHPETGRIYSMLGELMKRVRMVGSGGETGEVLLDLDQEDLELVLFHHF</sequence>
<comment type="caution">
    <text evidence="4">The sequence shown here is derived from an EMBL/GenBank/DDBJ whole genome shotgun (WGS) entry which is preliminary data.</text>
</comment>
<dbReference type="GO" id="GO:0003723">
    <property type="term" value="F:RNA binding"/>
    <property type="evidence" value="ECO:0007669"/>
    <property type="project" value="InterPro"/>
</dbReference>
<name>A0AAV9BRV9_ACOGR</name>
<proteinExistence type="predicted"/>
<feature type="region of interest" description="Disordered" evidence="3">
    <location>
        <begin position="1"/>
        <end position="24"/>
    </location>
</feature>
<feature type="repeat" description="PPR" evidence="2">
    <location>
        <begin position="129"/>
        <end position="163"/>
    </location>
</feature>